<proteinExistence type="predicted"/>
<accession>A0A915JIZ6</accession>
<dbReference type="WBParaSite" id="nRc.2.0.1.t26129-RA">
    <property type="protein sequence ID" value="nRc.2.0.1.t26129-RA"/>
    <property type="gene ID" value="nRc.2.0.1.g26129"/>
</dbReference>
<sequence length="123" mass="14281">PILTCQIFLCEQAEIASEDTVLDYLVPNEAEPTEVSTMIEMQDGAEYSTSEITFILLWGKFRRLYGTGVFFCWSSHEIDDFTSFEHSHTSRDSREKDRKSEIKSNVHRGIGIKQFEMKLYLET</sequence>
<evidence type="ECO:0000313" key="1">
    <source>
        <dbReference type="Proteomes" id="UP000887565"/>
    </source>
</evidence>
<reference evidence="2" key="1">
    <citation type="submission" date="2022-11" db="UniProtKB">
        <authorList>
            <consortium name="WormBaseParasite"/>
        </authorList>
    </citation>
    <scope>IDENTIFICATION</scope>
</reference>
<dbReference type="Proteomes" id="UP000887565">
    <property type="component" value="Unplaced"/>
</dbReference>
<protein>
    <submittedName>
        <fullName evidence="2">Uncharacterized protein</fullName>
    </submittedName>
</protein>
<organism evidence="1 2">
    <name type="scientific">Romanomermis culicivorax</name>
    <name type="common">Nematode worm</name>
    <dbReference type="NCBI Taxonomy" id="13658"/>
    <lineage>
        <taxon>Eukaryota</taxon>
        <taxon>Metazoa</taxon>
        <taxon>Ecdysozoa</taxon>
        <taxon>Nematoda</taxon>
        <taxon>Enoplea</taxon>
        <taxon>Dorylaimia</taxon>
        <taxon>Mermithida</taxon>
        <taxon>Mermithoidea</taxon>
        <taxon>Mermithidae</taxon>
        <taxon>Romanomermis</taxon>
    </lineage>
</organism>
<evidence type="ECO:0000313" key="2">
    <source>
        <dbReference type="WBParaSite" id="nRc.2.0.1.t26129-RA"/>
    </source>
</evidence>
<name>A0A915JIZ6_ROMCU</name>
<dbReference type="AlphaFoldDB" id="A0A915JIZ6"/>
<keyword evidence="1" id="KW-1185">Reference proteome</keyword>